<dbReference type="EMBL" id="LR778175">
    <property type="protein sequence ID" value="CAB1275313.1"/>
    <property type="molecule type" value="Genomic_DNA"/>
</dbReference>
<reference evidence="3 4" key="1">
    <citation type="submission" date="2020-03" db="EMBL/GenBank/DDBJ databases">
        <authorList>
            <person name="Picone N."/>
        </authorList>
    </citation>
    <scope>NUCLEOTIDE SEQUENCE [LARGE SCALE GENOMIC DNA]</scope>
    <source>
        <strain evidence="3">NSCAC1</strain>
    </source>
</reference>
<dbReference type="PANTHER" id="PTHR30203">
    <property type="entry name" value="OUTER MEMBRANE CATION EFFLUX PROTEIN"/>
    <property type="match status" value="1"/>
</dbReference>
<feature type="transmembrane region" description="Helical" evidence="2">
    <location>
        <begin position="12"/>
        <end position="29"/>
    </location>
</feature>
<dbReference type="KEGG" id="ntg:NSCAC_0604"/>
<dbReference type="InterPro" id="IPR010131">
    <property type="entry name" value="MdtP/NodT-like"/>
</dbReference>
<proteinExistence type="inferred from homology"/>
<gene>
    <name evidence="3" type="ORF">NSCAC_0604</name>
</gene>
<dbReference type="Proteomes" id="UP000516072">
    <property type="component" value="Chromosome"/>
</dbReference>
<sequence length="479" mass="52918">MGILIKKISNLFIGYIVIATLTGCGAYYSSRFPKIGLASVRDQEIINEKKVIKTPLARDIKETLPEEETETFKVHEPAGNITLSQVLTLVLMKNPVLSVFSKEIRAREAEIIQAGLLPNPELHFDSEDLANDRLRQFGDGPQIISSLSQVILLGGKRMKRVIAANLTRDLATWDYEVQRMNVLTQTSKNFTAMLNAQEKLDLAKQLMKLAEQVVYVVSKRVERGKTSPVEETKARVALSSVQVELIQAAQEFHAAKKRLAVLWGSTEPKFERAIGQLREISPIPSLEQLTQLIHQNPDLARWTTELAQRKAIVDLEKSEAIPDITVSIGDVLYPGPGDGNPSTNANGLAAGISIPLPVFNRNQGDILAAHHRLAKAKEAQYAARVQIVSDLSTAYQELASARAEAIILNTQTVPGAQSAFDAATRGFRLGKFDFLSVLNAQQTLFDSKAKYLQALTEYHQSIAEVERLIGDRLEVAIHL</sequence>
<keyword evidence="2" id="KW-0812">Transmembrane</keyword>
<protein>
    <submittedName>
        <fullName evidence="3">Outer membrane efflux protein</fullName>
    </submittedName>
</protein>
<keyword evidence="2" id="KW-1133">Transmembrane helix</keyword>
<dbReference type="AlphaFoldDB" id="A0A7G1Q8W1"/>
<dbReference type="SUPFAM" id="SSF56954">
    <property type="entry name" value="Outer membrane efflux proteins (OEP)"/>
    <property type="match status" value="1"/>
</dbReference>
<dbReference type="Pfam" id="PF02321">
    <property type="entry name" value="OEP"/>
    <property type="match status" value="2"/>
</dbReference>
<accession>A0A7G1Q8W1</accession>
<comment type="similarity">
    <text evidence="1">Belongs to the outer membrane factor (OMF) (TC 1.B.17) family.</text>
</comment>
<name>A0A7G1Q8W1_9GAMM</name>
<evidence type="ECO:0000256" key="2">
    <source>
        <dbReference type="SAM" id="Phobius"/>
    </source>
</evidence>
<dbReference type="Gene3D" id="1.20.1600.10">
    <property type="entry name" value="Outer membrane efflux proteins (OEP)"/>
    <property type="match status" value="1"/>
</dbReference>
<evidence type="ECO:0000313" key="3">
    <source>
        <dbReference type="EMBL" id="CAB1275313.1"/>
    </source>
</evidence>
<dbReference type="RefSeq" id="WP_197744944.1">
    <property type="nucleotide sequence ID" value="NZ_LR778175.1"/>
</dbReference>
<keyword evidence="4" id="KW-1185">Reference proteome</keyword>
<organism evidence="3 4">
    <name type="scientific">Candidatus Nitrosacidococcus tergens</name>
    <dbReference type="NCBI Taxonomy" id="553981"/>
    <lineage>
        <taxon>Bacteria</taxon>
        <taxon>Pseudomonadati</taxon>
        <taxon>Pseudomonadota</taxon>
        <taxon>Gammaproteobacteria</taxon>
        <taxon>Chromatiales</taxon>
        <taxon>Chromatiaceae</taxon>
        <taxon>Candidatus Nitrosacidococcus</taxon>
    </lineage>
</organism>
<keyword evidence="2" id="KW-0472">Membrane</keyword>
<dbReference type="InterPro" id="IPR003423">
    <property type="entry name" value="OMP_efflux"/>
</dbReference>
<dbReference type="PROSITE" id="PS51257">
    <property type="entry name" value="PROKAR_LIPOPROTEIN"/>
    <property type="match status" value="1"/>
</dbReference>
<evidence type="ECO:0000313" key="4">
    <source>
        <dbReference type="Proteomes" id="UP000516072"/>
    </source>
</evidence>
<dbReference type="GO" id="GO:0015562">
    <property type="term" value="F:efflux transmembrane transporter activity"/>
    <property type="evidence" value="ECO:0007669"/>
    <property type="project" value="InterPro"/>
</dbReference>
<evidence type="ECO:0000256" key="1">
    <source>
        <dbReference type="ARBA" id="ARBA00007613"/>
    </source>
</evidence>
<dbReference type="PANTHER" id="PTHR30203:SF24">
    <property type="entry name" value="BLR4935 PROTEIN"/>
    <property type="match status" value="1"/>
</dbReference>